<protein>
    <recommendedName>
        <fullName evidence="5">SPOR domain-containing protein</fullName>
    </recommendedName>
</protein>
<keyword evidence="4" id="KW-0732">Signal</keyword>
<feature type="region of interest" description="Disordered" evidence="3">
    <location>
        <begin position="246"/>
        <end position="286"/>
    </location>
</feature>
<feature type="signal peptide" evidence="4">
    <location>
        <begin position="1"/>
        <end position="31"/>
    </location>
</feature>
<dbReference type="PANTHER" id="PTHR37423:SF2">
    <property type="entry name" value="MEMBRANE-BOUND LYTIC MUREIN TRANSGLYCOSYLASE C"/>
    <property type="match status" value="1"/>
</dbReference>
<dbReference type="CDD" id="cd00254">
    <property type="entry name" value="LT-like"/>
    <property type="match status" value="1"/>
</dbReference>
<feature type="domain" description="SPOR" evidence="5">
    <location>
        <begin position="375"/>
        <end position="457"/>
    </location>
</feature>
<dbReference type="Gene3D" id="3.30.70.1070">
    <property type="entry name" value="Sporulation related repeat"/>
    <property type="match status" value="1"/>
</dbReference>
<sequence length="461" mass="48645">MHNTKRKVPHIVRQLQAPAVLGLLALLSACAGQGPESDMQIPIAQEEARYRAHAKSYYAPPGSSDDPWGPYITEASQRFDIPEIWIRSVIQRESGGRLFHNGELVTSAPGAMGLMQLMPPTYDAMRSQYNLGDDPYDPHDNVLAGTAYIRQMYDIYGSPGFLAAYNAGPGRLEDFISRNRTLPRETRNYVAAIGHEIAGIYPNSRSQADLLVASHTTGQSAEYAAAALPTGTAASIRNAWAQRTGGNARPVEVAEAPTSSAEDTTPVVSAPSYTSQMAPVSSNTESPQAVSSVWAARMKASGASAEPAEQPQASAEPVSAQPVVINDNAMPAARPARTANRFALISSASAASAPLSSRMTTSNRVSTTAESASVASSSRAWAIQVGAFSTPSLAQTAASRARSKASNDLSSARTQIASVRLAKGQIYRARLTGLSRSEATAACHRLDVGSSNCVVVSPEGI</sequence>
<dbReference type="SUPFAM" id="SSF53955">
    <property type="entry name" value="Lysozyme-like"/>
    <property type="match status" value="1"/>
</dbReference>
<dbReference type="InterPro" id="IPR008258">
    <property type="entry name" value="Transglycosylase_SLT_dom_1"/>
</dbReference>
<dbReference type="GO" id="GO:0042834">
    <property type="term" value="F:peptidoglycan binding"/>
    <property type="evidence" value="ECO:0007669"/>
    <property type="project" value="InterPro"/>
</dbReference>
<dbReference type="Proteomes" id="UP000515220">
    <property type="component" value="Chromosome"/>
</dbReference>
<dbReference type="RefSeq" id="WP_099348507.1">
    <property type="nucleotide sequence ID" value="NZ_AP023326.1"/>
</dbReference>
<dbReference type="PANTHER" id="PTHR37423">
    <property type="entry name" value="SOLUBLE LYTIC MUREIN TRANSGLYCOSYLASE-RELATED"/>
    <property type="match status" value="1"/>
</dbReference>
<dbReference type="InterPro" id="IPR023346">
    <property type="entry name" value="Lysozyme-like_dom_sf"/>
</dbReference>
<evidence type="ECO:0000313" key="7">
    <source>
        <dbReference type="Proteomes" id="UP000515220"/>
    </source>
</evidence>
<proteinExistence type="inferred from homology"/>
<dbReference type="InterPro" id="IPR007730">
    <property type="entry name" value="SPOR-like_dom"/>
</dbReference>
<evidence type="ECO:0000256" key="3">
    <source>
        <dbReference type="SAM" id="MobiDB-lite"/>
    </source>
</evidence>
<dbReference type="InterPro" id="IPR036680">
    <property type="entry name" value="SPOR-like_sf"/>
</dbReference>
<feature type="compositionally biased region" description="Polar residues" evidence="3">
    <location>
        <begin position="257"/>
        <end position="286"/>
    </location>
</feature>
<accession>A0A6S6PHH0</accession>
<dbReference type="PROSITE" id="PS51257">
    <property type="entry name" value="PROKAR_LIPOPROTEIN"/>
    <property type="match status" value="1"/>
</dbReference>
<dbReference type="SUPFAM" id="SSF110997">
    <property type="entry name" value="Sporulation related repeat"/>
    <property type="match status" value="1"/>
</dbReference>
<dbReference type="PROSITE" id="PS51724">
    <property type="entry name" value="SPOR"/>
    <property type="match status" value="1"/>
</dbReference>
<evidence type="ECO:0000256" key="1">
    <source>
        <dbReference type="ARBA" id="ARBA00007734"/>
    </source>
</evidence>
<dbReference type="AlphaFoldDB" id="A0A6S6PHH0"/>
<feature type="chain" id="PRO_5027724474" description="SPOR domain-containing protein" evidence="4">
    <location>
        <begin position="32"/>
        <end position="461"/>
    </location>
</feature>
<reference evidence="6 7" key="1">
    <citation type="submission" date="2020-07" db="EMBL/GenBank/DDBJ databases">
        <title>Complete Genome Sequence of an acetic acid bacterium, Acetobacter aceti JCM20276.</title>
        <authorList>
            <person name="Hirose Y."/>
            <person name="Mihara H."/>
        </authorList>
    </citation>
    <scope>NUCLEOTIDE SEQUENCE [LARGE SCALE GENOMIC DNA]</scope>
    <source>
        <strain evidence="6 7">JCM20276</strain>
    </source>
</reference>
<gene>
    <name evidence="6" type="ORF">AAJCM20276_13630</name>
</gene>
<name>A0A6S6PHH0_ACEAC</name>
<dbReference type="Pfam" id="PF05036">
    <property type="entry name" value="SPOR"/>
    <property type="match status" value="1"/>
</dbReference>
<dbReference type="Pfam" id="PF01464">
    <property type="entry name" value="SLT"/>
    <property type="match status" value="1"/>
</dbReference>
<evidence type="ECO:0000256" key="4">
    <source>
        <dbReference type="SAM" id="SignalP"/>
    </source>
</evidence>
<dbReference type="EMBL" id="AP023326">
    <property type="protein sequence ID" value="BCI66739.1"/>
    <property type="molecule type" value="Genomic_DNA"/>
</dbReference>
<comment type="similarity">
    <text evidence="2">Belongs to the virb1 family.</text>
</comment>
<evidence type="ECO:0000256" key="2">
    <source>
        <dbReference type="ARBA" id="ARBA00009387"/>
    </source>
</evidence>
<evidence type="ECO:0000259" key="5">
    <source>
        <dbReference type="PROSITE" id="PS51724"/>
    </source>
</evidence>
<dbReference type="Gene3D" id="1.10.530.10">
    <property type="match status" value="1"/>
</dbReference>
<organism evidence="6 7">
    <name type="scientific">Acetobacter aceti</name>
    <dbReference type="NCBI Taxonomy" id="435"/>
    <lineage>
        <taxon>Bacteria</taxon>
        <taxon>Pseudomonadati</taxon>
        <taxon>Pseudomonadota</taxon>
        <taxon>Alphaproteobacteria</taxon>
        <taxon>Acetobacterales</taxon>
        <taxon>Acetobacteraceae</taxon>
        <taxon>Acetobacter</taxon>
        <taxon>Acetobacter subgen. Acetobacter</taxon>
    </lineage>
</organism>
<comment type="similarity">
    <text evidence="1">Belongs to the transglycosylase Slt family.</text>
</comment>
<evidence type="ECO:0000313" key="6">
    <source>
        <dbReference type="EMBL" id="BCI66739.1"/>
    </source>
</evidence>